<evidence type="ECO:0000313" key="1">
    <source>
        <dbReference type="EMBL" id="PUE65353.1"/>
    </source>
</evidence>
<accession>A0ABX5JJF9</accession>
<name>A0ABX5JJF9_9BACT</name>
<dbReference type="RefSeq" id="WP_108528153.1">
    <property type="nucleotide sequence ID" value="NZ_JAODIH010000004.1"/>
</dbReference>
<gene>
    <name evidence="1" type="ORF">B0175_08400</name>
</gene>
<keyword evidence="2" id="KW-1185">Reference proteome</keyword>
<dbReference type="PROSITE" id="PS51257">
    <property type="entry name" value="PROKAR_LIPOPROTEIN"/>
    <property type="match status" value="1"/>
</dbReference>
<comment type="caution">
    <text evidence="1">The sequence shown here is derived from an EMBL/GenBank/DDBJ whole genome shotgun (WGS) entry which is preliminary data.</text>
</comment>
<evidence type="ECO:0000313" key="2">
    <source>
        <dbReference type="Proteomes" id="UP000251311"/>
    </source>
</evidence>
<evidence type="ECO:0008006" key="3">
    <source>
        <dbReference type="Google" id="ProtNLM"/>
    </source>
</evidence>
<sequence>MKVLNGFGKKYFSLSSIQAYSVAITLHNIAISCKNHLQIKLQLSSSLEDEEESIHQGLEESLLSCFAIKSKPCHCDCLFRRKTALAVRLFRYIPRCPFYCTFFAFRRTGVHPPLHTL</sequence>
<organism evidence="1 2">
    <name type="scientific">Arcobacter lacus</name>
    <dbReference type="NCBI Taxonomy" id="1912876"/>
    <lineage>
        <taxon>Bacteria</taxon>
        <taxon>Pseudomonadati</taxon>
        <taxon>Campylobacterota</taxon>
        <taxon>Epsilonproteobacteria</taxon>
        <taxon>Campylobacterales</taxon>
        <taxon>Arcobacteraceae</taxon>
        <taxon>Arcobacter</taxon>
    </lineage>
</organism>
<reference evidence="1 2" key="1">
    <citation type="submission" date="2017-02" db="EMBL/GenBank/DDBJ databases">
        <title>Arcobacter lacus sp. nov., a new species isolated from reclaimed water.</title>
        <authorList>
            <person name="Figueras M.J."/>
            <person name="Perez-Cataluna A."/>
            <person name="Salas-Masso N."/>
        </authorList>
    </citation>
    <scope>NUCLEOTIDE SEQUENCE [LARGE SCALE GENOMIC DNA]</scope>
    <source>
        <strain evidence="1 2">RW43-9</strain>
    </source>
</reference>
<protein>
    <recommendedName>
        <fullName evidence="3">Transposase DDE domain-containing protein</fullName>
    </recommendedName>
</protein>
<dbReference type="EMBL" id="MUXF01000016">
    <property type="protein sequence ID" value="PUE65353.1"/>
    <property type="molecule type" value="Genomic_DNA"/>
</dbReference>
<dbReference type="Proteomes" id="UP000251311">
    <property type="component" value="Unassembled WGS sequence"/>
</dbReference>
<proteinExistence type="predicted"/>